<evidence type="ECO:0000256" key="1">
    <source>
        <dbReference type="ARBA" id="ARBA00008791"/>
    </source>
</evidence>
<feature type="domain" description="UspA" evidence="3">
    <location>
        <begin position="26"/>
        <end position="171"/>
    </location>
</feature>
<keyword evidence="5" id="KW-1185">Reference proteome</keyword>
<dbReference type="InterPro" id="IPR014729">
    <property type="entry name" value="Rossmann-like_a/b/a_fold"/>
</dbReference>
<dbReference type="RefSeq" id="WP_345541285.1">
    <property type="nucleotide sequence ID" value="NZ_BAABGJ010000080.1"/>
</dbReference>
<dbReference type="PANTHER" id="PTHR46268">
    <property type="entry name" value="STRESS RESPONSE PROTEIN NHAX"/>
    <property type="match status" value="1"/>
</dbReference>
<dbReference type="Proteomes" id="UP001500975">
    <property type="component" value="Unassembled WGS sequence"/>
</dbReference>
<dbReference type="CDD" id="cd00293">
    <property type="entry name" value="USP-like"/>
    <property type="match status" value="1"/>
</dbReference>
<proteinExistence type="inferred from homology"/>
<gene>
    <name evidence="4" type="ORF">GCM10023165_49190</name>
</gene>
<sequence>MRKIKVHGHVLPILVSSEAEFQEHAMYQRILVPLDGSPTSKRGLEEAIALARLSQGRLRLYHVIDDLSFALSMDAYAGHAGNWLNMLRENGRRILAEGRDAAQAAGVEVEAQLCDTFSGSVHQRVLDEAAQWPADVIVIGTHGRRGVGRVVMGSSAEQILRASPVPVLLVRAPKPQQKAATDEVTRVSQPTGALAVE</sequence>
<dbReference type="PANTHER" id="PTHR46268:SF15">
    <property type="entry name" value="UNIVERSAL STRESS PROTEIN HP_0031"/>
    <property type="match status" value="1"/>
</dbReference>
<dbReference type="Pfam" id="PF00582">
    <property type="entry name" value="Usp"/>
    <property type="match status" value="1"/>
</dbReference>
<feature type="region of interest" description="Disordered" evidence="2">
    <location>
        <begin position="178"/>
        <end position="197"/>
    </location>
</feature>
<dbReference type="InterPro" id="IPR006015">
    <property type="entry name" value="Universal_stress_UspA"/>
</dbReference>
<protein>
    <recommendedName>
        <fullName evidence="3">UspA domain-containing protein</fullName>
    </recommendedName>
</protein>
<reference evidence="5" key="1">
    <citation type="journal article" date="2019" name="Int. J. Syst. Evol. Microbiol.">
        <title>The Global Catalogue of Microorganisms (GCM) 10K type strain sequencing project: providing services to taxonomists for standard genome sequencing and annotation.</title>
        <authorList>
            <consortium name="The Broad Institute Genomics Platform"/>
            <consortium name="The Broad Institute Genome Sequencing Center for Infectious Disease"/>
            <person name="Wu L."/>
            <person name="Ma J."/>
        </authorList>
    </citation>
    <scope>NUCLEOTIDE SEQUENCE [LARGE SCALE GENOMIC DNA]</scope>
    <source>
        <strain evidence="5">JCM 17804</strain>
    </source>
</reference>
<evidence type="ECO:0000313" key="5">
    <source>
        <dbReference type="Proteomes" id="UP001500975"/>
    </source>
</evidence>
<dbReference type="SUPFAM" id="SSF52402">
    <property type="entry name" value="Adenine nucleotide alpha hydrolases-like"/>
    <property type="match status" value="1"/>
</dbReference>
<accession>A0ABP8IDB9</accession>
<dbReference type="Gene3D" id="3.40.50.620">
    <property type="entry name" value="HUPs"/>
    <property type="match status" value="1"/>
</dbReference>
<name>A0ABP8IDB9_9BURK</name>
<evidence type="ECO:0000256" key="2">
    <source>
        <dbReference type="SAM" id="MobiDB-lite"/>
    </source>
</evidence>
<dbReference type="PRINTS" id="PR01438">
    <property type="entry name" value="UNVRSLSTRESS"/>
</dbReference>
<organism evidence="4 5">
    <name type="scientific">Variovorax defluvii</name>
    <dbReference type="NCBI Taxonomy" id="913761"/>
    <lineage>
        <taxon>Bacteria</taxon>
        <taxon>Pseudomonadati</taxon>
        <taxon>Pseudomonadota</taxon>
        <taxon>Betaproteobacteria</taxon>
        <taxon>Burkholderiales</taxon>
        <taxon>Comamonadaceae</taxon>
        <taxon>Variovorax</taxon>
    </lineage>
</organism>
<dbReference type="InterPro" id="IPR006016">
    <property type="entry name" value="UspA"/>
</dbReference>
<comment type="caution">
    <text evidence="4">The sequence shown here is derived from an EMBL/GenBank/DDBJ whole genome shotgun (WGS) entry which is preliminary data.</text>
</comment>
<dbReference type="EMBL" id="BAABGJ010000080">
    <property type="protein sequence ID" value="GAA4356278.1"/>
    <property type="molecule type" value="Genomic_DNA"/>
</dbReference>
<comment type="similarity">
    <text evidence="1">Belongs to the universal stress protein A family.</text>
</comment>
<evidence type="ECO:0000259" key="3">
    <source>
        <dbReference type="Pfam" id="PF00582"/>
    </source>
</evidence>
<evidence type="ECO:0000313" key="4">
    <source>
        <dbReference type="EMBL" id="GAA4356278.1"/>
    </source>
</evidence>